<protein>
    <recommendedName>
        <fullName evidence="3">Glycerol kinase</fullName>
    </recommendedName>
</protein>
<dbReference type="SUPFAM" id="SSF53067">
    <property type="entry name" value="Actin-like ATPase domain"/>
    <property type="match status" value="1"/>
</dbReference>
<evidence type="ECO:0008006" key="3">
    <source>
        <dbReference type="Google" id="ProtNLM"/>
    </source>
</evidence>
<dbReference type="Gene3D" id="3.30.420.40">
    <property type="match status" value="1"/>
</dbReference>
<reference evidence="1 2" key="1">
    <citation type="submission" date="2024-02" db="EMBL/GenBank/DDBJ databases">
        <authorList>
            <person name="Chen Y."/>
            <person name="Shah S."/>
            <person name="Dougan E. K."/>
            <person name="Thang M."/>
            <person name="Chan C."/>
        </authorList>
    </citation>
    <scope>NUCLEOTIDE SEQUENCE [LARGE SCALE GENOMIC DNA]</scope>
</reference>
<organism evidence="1 2">
    <name type="scientific">Durusdinium trenchii</name>
    <dbReference type="NCBI Taxonomy" id="1381693"/>
    <lineage>
        <taxon>Eukaryota</taxon>
        <taxon>Sar</taxon>
        <taxon>Alveolata</taxon>
        <taxon>Dinophyceae</taxon>
        <taxon>Suessiales</taxon>
        <taxon>Symbiodiniaceae</taxon>
        <taxon>Durusdinium</taxon>
    </lineage>
</organism>
<dbReference type="InterPro" id="IPR043129">
    <property type="entry name" value="ATPase_NBD"/>
</dbReference>
<name>A0ABP0JAN9_9DINO</name>
<dbReference type="EMBL" id="CAXAMN010004891">
    <property type="protein sequence ID" value="CAK9011442.1"/>
    <property type="molecule type" value="Genomic_DNA"/>
</dbReference>
<dbReference type="Proteomes" id="UP001642484">
    <property type="component" value="Unassembled WGS sequence"/>
</dbReference>
<comment type="caution">
    <text evidence="1">The sequence shown here is derived from an EMBL/GenBank/DDBJ whole genome shotgun (WGS) entry which is preliminary data.</text>
</comment>
<gene>
    <name evidence="1" type="ORF">CCMP2556_LOCUS10456</name>
</gene>
<accession>A0ABP0JAN9</accession>
<evidence type="ECO:0000313" key="2">
    <source>
        <dbReference type="Proteomes" id="UP001642484"/>
    </source>
</evidence>
<keyword evidence="2" id="KW-1185">Reference proteome</keyword>
<sequence length="79" mass="8727">MAPSYELAIDQGTTSTRAVLFDKDGQADVLKNYAVSQPVSGGSLRRQMNSQVRRRLKVPTTLDASQKMCRCAFFRSAVT</sequence>
<proteinExistence type="predicted"/>
<evidence type="ECO:0000313" key="1">
    <source>
        <dbReference type="EMBL" id="CAK9011442.1"/>
    </source>
</evidence>